<evidence type="ECO:0000313" key="1">
    <source>
        <dbReference type="EMBL" id="OWO94808.1"/>
    </source>
</evidence>
<sequence>MIGLAMVGRLRLIDRALMNGIELAWYRYLAIRVDRGDSDLQEPVTFLFGYCPWAFADNLFGVVVLDFELGQVARTDMFETALPLIVFSNRHAAASS</sequence>
<gene>
    <name evidence="1" type="ORF">B5E41_10290</name>
</gene>
<dbReference type="AlphaFoldDB" id="A0A246DWT6"/>
<name>A0A246DWT6_9HYPH</name>
<evidence type="ECO:0000313" key="2">
    <source>
        <dbReference type="Proteomes" id="UP000197269"/>
    </source>
</evidence>
<reference evidence="1 2" key="1">
    <citation type="submission" date="2017-03" db="EMBL/GenBank/DDBJ databases">
        <title>Genome of strain Rhizobium sp. CNPSo 668.</title>
        <authorList>
            <person name="Ribeiro R."/>
        </authorList>
    </citation>
    <scope>NUCLEOTIDE SEQUENCE [LARGE SCALE GENOMIC DNA]</scope>
    <source>
        <strain evidence="1 2">CNPSo 668</strain>
    </source>
</reference>
<protein>
    <submittedName>
        <fullName evidence="1">Uncharacterized protein</fullName>
    </submittedName>
</protein>
<accession>A0A246DWT6</accession>
<organism evidence="1 2">
    <name type="scientific">Rhizobium esperanzae</name>
    <dbReference type="NCBI Taxonomy" id="1967781"/>
    <lineage>
        <taxon>Bacteria</taxon>
        <taxon>Pseudomonadati</taxon>
        <taxon>Pseudomonadota</taxon>
        <taxon>Alphaproteobacteria</taxon>
        <taxon>Hyphomicrobiales</taxon>
        <taxon>Rhizobiaceae</taxon>
        <taxon>Rhizobium/Agrobacterium group</taxon>
        <taxon>Rhizobium</taxon>
    </lineage>
</organism>
<dbReference type="Proteomes" id="UP000197269">
    <property type="component" value="Unassembled WGS sequence"/>
</dbReference>
<comment type="caution">
    <text evidence="1">The sequence shown here is derived from an EMBL/GenBank/DDBJ whole genome shotgun (WGS) entry which is preliminary data.</text>
</comment>
<proteinExistence type="predicted"/>
<dbReference type="EMBL" id="MXPU01000006">
    <property type="protein sequence ID" value="OWO94808.1"/>
    <property type="molecule type" value="Genomic_DNA"/>
</dbReference>